<keyword evidence="1" id="KW-0812">Transmembrane</keyword>
<reference evidence="2 3" key="1">
    <citation type="submission" date="2020-07" db="EMBL/GenBank/DDBJ databases">
        <title>Taxonomic revisions and descriptions of new bacterial species based on genomic comparisons in the high-G+C-content subgroup of the family Alcaligenaceae.</title>
        <authorList>
            <person name="Szabo A."/>
            <person name="Felfoldi T."/>
        </authorList>
    </citation>
    <scope>NUCLEOTIDE SEQUENCE [LARGE SCALE GENOMIC DNA]</scope>
    <source>
        <strain evidence="2 3">DSM 25667</strain>
    </source>
</reference>
<name>A0A853GPH3_9BURK</name>
<sequence>MKQLLGKPLLFAFLLSIPLWIVFSNYIVAITVGLLVAFLASMCYSLYLMNRKKKP</sequence>
<protein>
    <submittedName>
        <fullName evidence="2">Uncharacterized protein</fullName>
    </submittedName>
</protein>
<keyword evidence="3" id="KW-1185">Reference proteome</keyword>
<evidence type="ECO:0000256" key="1">
    <source>
        <dbReference type="SAM" id="Phobius"/>
    </source>
</evidence>
<keyword evidence="1" id="KW-0472">Membrane</keyword>
<feature type="transmembrane region" description="Helical" evidence="1">
    <location>
        <begin position="5"/>
        <end position="23"/>
    </location>
</feature>
<proteinExistence type="predicted"/>
<dbReference type="RefSeq" id="WP_167667216.1">
    <property type="nucleotide sequence ID" value="NZ_JACCEV010000001.1"/>
</dbReference>
<accession>A0A853GPH3</accession>
<feature type="transmembrane region" description="Helical" evidence="1">
    <location>
        <begin position="29"/>
        <end position="49"/>
    </location>
</feature>
<dbReference type="EMBL" id="JACCEV010000001">
    <property type="protein sequence ID" value="NYT84938.1"/>
    <property type="molecule type" value="Genomic_DNA"/>
</dbReference>
<dbReference type="AlphaFoldDB" id="A0A853GPH3"/>
<gene>
    <name evidence="2" type="ORF">H0A62_04905</name>
</gene>
<evidence type="ECO:0000313" key="2">
    <source>
        <dbReference type="EMBL" id="NYT84938.1"/>
    </source>
</evidence>
<organism evidence="2 3">
    <name type="scientific">Pollutimonas harenae</name>
    <dbReference type="NCBI Taxonomy" id="657015"/>
    <lineage>
        <taxon>Bacteria</taxon>
        <taxon>Pseudomonadati</taxon>
        <taxon>Pseudomonadota</taxon>
        <taxon>Betaproteobacteria</taxon>
        <taxon>Burkholderiales</taxon>
        <taxon>Alcaligenaceae</taxon>
        <taxon>Pollutimonas</taxon>
    </lineage>
</organism>
<comment type="caution">
    <text evidence="2">The sequence shown here is derived from an EMBL/GenBank/DDBJ whole genome shotgun (WGS) entry which is preliminary data.</text>
</comment>
<evidence type="ECO:0000313" key="3">
    <source>
        <dbReference type="Proteomes" id="UP000554144"/>
    </source>
</evidence>
<keyword evidence="1" id="KW-1133">Transmembrane helix</keyword>
<dbReference type="Proteomes" id="UP000554144">
    <property type="component" value="Unassembled WGS sequence"/>
</dbReference>